<dbReference type="PANTHER" id="PTHR33021:SF339">
    <property type="entry name" value="OS07G0570600 PROTEIN"/>
    <property type="match status" value="1"/>
</dbReference>
<dbReference type="SUPFAM" id="SSF49503">
    <property type="entry name" value="Cupredoxins"/>
    <property type="match status" value="1"/>
</dbReference>
<dbReference type="GeneID" id="105055149"/>
<keyword evidence="7" id="KW-1185">Reference proteome</keyword>
<dbReference type="GO" id="GO:0046872">
    <property type="term" value="F:metal ion binding"/>
    <property type="evidence" value="ECO:0007669"/>
    <property type="project" value="UniProtKB-KW"/>
</dbReference>
<dbReference type="FunFam" id="2.60.40.420:FF:000003">
    <property type="entry name" value="Blue copper"/>
    <property type="match status" value="1"/>
</dbReference>
<evidence type="ECO:0000256" key="1">
    <source>
        <dbReference type="ARBA" id="ARBA00022723"/>
    </source>
</evidence>
<sequence length="189" mass="19151">MEKAVVIAALVALASVGFSSGAVYTVGDKAGWTIIGKVNYTAWASTKNFQVGDIILFVYNKNFHNVMEVTKEDYKACSNGSPLATHTTGNDSFTIKRRGHHFFICGVPGHCSIGQKVDIRVPKLAVSAAPSGAPAGAPSSGGGGGVSVRTPAIAPTPSGAPVTAASNALGFALAVLAFVATFGGGLVMP</sequence>
<reference evidence="8" key="1">
    <citation type="submission" date="2025-08" db="UniProtKB">
        <authorList>
            <consortium name="RefSeq"/>
        </authorList>
    </citation>
    <scope>IDENTIFICATION</scope>
</reference>
<proteinExistence type="predicted"/>
<feature type="chain" id="PRO_5026759699" evidence="5">
    <location>
        <begin position="22"/>
        <end position="189"/>
    </location>
</feature>
<dbReference type="AlphaFoldDB" id="A0A6I9S0M9"/>
<dbReference type="CDD" id="cd04216">
    <property type="entry name" value="Phytocyanin"/>
    <property type="match status" value="1"/>
</dbReference>
<evidence type="ECO:0000256" key="2">
    <source>
        <dbReference type="ARBA" id="ARBA00023180"/>
    </source>
</evidence>
<gene>
    <name evidence="8" type="primary">LOC105055149</name>
</gene>
<evidence type="ECO:0000256" key="4">
    <source>
        <dbReference type="SAM" id="Phobius"/>
    </source>
</evidence>
<dbReference type="InParanoid" id="A0A6I9S0M9"/>
<dbReference type="GO" id="GO:0009055">
    <property type="term" value="F:electron transfer activity"/>
    <property type="evidence" value="ECO:0007669"/>
    <property type="project" value="InterPro"/>
</dbReference>
<dbReference type="Pfam" id="PF02298">
    <property type="entry name" value="Cu_bind_like"/>
    <property type="match status" value="1"/>
</dbReference>
<dbReference type="FunCoup" id="A0A6I9S0M9">
    <property type="interactions" value="3"/>
</dbReference>
<feature type="domain" description="Phytocyanin" evidence="6">
    <location>
        <begin position="22"/>
        <end position="123"/>
    </location>
</feature>
<dbReference type="Gene3D" id="2.60.40.420">
    <property type="entry name" value="Cupredoxins - blue copper proteins"/>
    <property type="match status" value="1"/>
</dbReference>
<dbReference type="GO" id="GO:0005886">
    <property type="term" value="C:plasma membrane"/>
    <property type="evidence" value="ECO:0007669"/>
    <property type="project" value="TreeGrafter"/>
</dbReference>
<dbReference type="PANTHER" id="PTHR33021">
    <property type="entry name" value="BLUE COPPER PROTEIN"/>
    <property type="match status" value="1"/>
</dbReference>
<dbReference type="InterPro" id="IPR008972">
    <property type="entry name" value="Cupredoxin"/>
</dbReference>
<feature type="signal peptide" evidence="5">
    <location>
        <begin position="1"/>
        <end position="21"/>
    </location>
</feature>
<dbReference type="Proteomes" id="UP000504607">
    <property type="component" value="Chromosome 1"/>
</dbReference>
<feature type="transmembrane region" description="Helical" evidence="4">
    <location>
        <begin position="168"/>
        <end position="188"/>
    </location>
</feature>
<dbReference type="OrthoDB" id="1933492at2759"/>
<dbReference type="InterPro" id="IPR003245">
    <property type="entry name" value="Phytocyanin_dom"/>
</dbReference>
<feature type="region of interest" description="Disordered" evidence="3">
    <location>
        <begin position="132"/>
        <end position="152"/>
    </location>
</feature>
<accession>A0A6I9S0M9</accession>
<keyword evidence="4" id="KW-0472">Membrane</keyword>
<keyword evidence="4" id="KW-0812">Transmembrane</keyword>
<evidence type="ECO:0000256" key="3">
    <source>
        <dbReference type="SAM" id="MobiDB-lite"/>
    </source>
</evidence>
<evidence type="ECO:0000313" key="7">
    <source>
        <dbReference type="Proteomes" id="UP000504607"/>
    </source>
</evidence>
<dbReference type="PROSITE" id="PS51485">
    <property type="entry name" value="PHYTOCYANIN"/>
    <property type="match status" value="1"/>
</dbReference>
<keyword evidence="4" id="KW-1133">Transmembrane helix</keyword>
<organism evidence="7 8">
    <name type="scientific">Elaeis guineensis var. tenera</name>
    <name type="common">Oil palm</name>
    <dbReference type="NCBI Taxonomy" id="51953"/>
    <lineage>
        <taxon>Eukaryota</taxon>
        <taxon>Viridiplantae</taxon>
        <taxon>Streptophyta</taxon>
        <taxon>Embryophyta</taxon>
        <taxon>Tracheophyta</taxon>
        <taxon>Spermatophyta</taxon>
        <taxon>Magnoliopsida</taxon>
        <taxon>Liliopsida</taxon>
        <taxon>Arecaceae</taxon>
        <taxon>Arecoideae</taxon>
        <taxon>Cocoseae</taxon>
        <taxon>Elaeidinae</taxon>
        <taxon>Elaeis</taxon>
    </lineage>
</organism>
<evidence type="ECO:0000256" key="5">
    <source>
        <dbReference type="SAM" id="SignalP"/>
    </source>
</evidence>
<evidence type="ECO:0000313" key="8">
    <source>
        <dbReference type="RefSeq" id="XP_010935193.1"/>
    </source>
</evidence>
<name>A0A6I9S0M9_ELAGV</name>
<protein>
    <submittedName>
        <fullName evidence="8">Mavicyanin</fullName>
    </submittedName>
</protein>
<evidence type="ECO:0000259" key="6">
    <source>
        <dbReference type="PROSITE" id="PS51485"/>
    </source>
</evidence>
<dbReference type="KEGG" id="egu:105055149"/>
<dbReference type="RefSeq" id="XP_010935193.1">
    <property type="nucleotide sequence ID" value="XM_010936891.3"/>
</dbReference>
<keyword evidence="2" id="KW-0325">Glycoprotein</keyword>
<keyword evidence="1" id="KW-0479">Metal-binding</keyword>
<dbReference type="InterPro" id="IPR039391">
    <property type="entry name" value="Phytocyanin-like"/>
</dbReference>
<keyword evidence="5" id="KW-0732">Signal</keyword>